<evidence type="ECO:0000313" key="1">
    <source>
        <dbReference type="EMBL" id="KPJ74269.1"/>
    </source>
</evidence>
<dbReference type="Proteomes" id="UP000051012">
    <property type="component" value="Unassembled WGS sequence"/>
</dbReference>
<sequence>MYIFLKKSRLSLISSLIFFIFRLKLDMGIVMKQCPGYKVAVLFSLWFMQCVPAVKYIPDPEKDIDQWIRNFEQQRSFRYHHVLKTKSVYTKARGDCVIGRGEHISGVWYSAHAELPFEYIGLADIEYARDNGSWQVAPRGEQSDIFTQIERLLTFDKFEYISTDGEFLYRFKANIPFLAPDKRKEMVGTIKISQRNFLPSMIWAGLPDSSLFLQVDISHYNKVKRIKPPRFQWKNYLLTVDSLAVFTDYYGQIKRRLDGIGVEYHLTQTDRGIILSLTHEHNIEEIETLFAHGVVHAYALVETKENAQRVGYLEDDIASAVYLGDSLFDHNSIKNAKIKFDAVSRPYIMVKLTKKLALPTKIAVEVDGVIVGIATLDTSKKIDTINLYTIRRYYEMEILRATMVQTLPNIFISEFFEEIQ</sequence>
<comment type="caution">
    <text evidence="1">The sequence shown here is derived from an EMBL/GenBank/DDBJ whole genome shotgun (WGS) entry which is preliminary data.</text>
</comment>
<proteinExistence type="predicted"/>
<gene>
    <name evidence="1" type="ORF">AMJ52_01160</name>
</gene>
<protein>
    <submittedName>
        <fullName evidence="1">Uncharacterized protein</fullName>
    </submittedName>
</protein>
<accession>A0A0S7YHN0</accession>
<dbReference type="AlphaFoldDB" id="A0A0S7YHN0"/>
<reference evidence="1 2" key="1">
    <citation type="journal article" date="2015" name="Microbiome">
        <title>Genomic resolution of linkages in carbon, nitrogen, and sulfur cycling among widespread estuary sediment bacteria.</title>
        <authorList>
            <person name="Baker B.J."/>
            <person name="Lazar C.S."/>
            <person name="Teske A.P."/>
            <person name="Dick G.J."/>
        </authorList>
    </citation>
    <scope>NUCLEOTIDE SEQUENCE [LARGE SCALE GENOMIC DNA]</scope>
    <source>
        <strain evidence="1">DG_78</strain>
    </source>
</reference>
<evidence type="ECO:0000313" key="2">
    <source>
        <dbReference type="Proteomes" id="UP000051012"/>
    </source>
</evidence>
<name>A0A0S7YHN0_UNCT6</name>
<organism evidence="1 2">
    <name type="scientific">candidate division TA06 bacterium DG_78</name>
    <dbReference type="NCBI Taxonomy" id="1703772"/>
    <lineage>
        <taxon>Bacteria</taxon>
        <taxon>Bacteria division TA06</taxon>
    </lineage>
</organism>
<dbReference type="EMBL" id="LJNI01000009">
    <property type="protein sequence ID" value="KPJ74269.1"/>
    <property type="molecule type" value="Genomic_DNA"/>
</dbReference>